<accession>A0A382WK46</accession>
<feature type="transmembrane region" description="Helical" evidence="1">
    <location>
        <begin position="42"/>
        <end position="63"/>
    </location>
</feature>
<gene>
    <name evidence="2" type="ORF">METZ01_LOCUS412071</name>
</gene>
<reference evidence="2" key="1">
    <citation type="submission" date="2018-05" db="EMBL/GenBank/DDBJ databases">
        <authorList>
            <person name="Lanie J.A."/>
            <person name="Ng W.-L."/>
            <person name="Kazmierczak K.M."/>
            <person name="Andrzejewski T.M."/>
            <person name="Davidsen T.M."/>
            <person name="Wayne K.J."/>
            <person name="Tettelin H."/>
            <person name="Glass J.I."/>
            <person name="Rusch D."/>
            <person name="Podicherti R."/>
            <person name="Tsui H.-C.T."/>
            <person name="Winkler M.E."/>
        </authorList>
    </citation>
    <scope>NUCLEOTIDE SEQUENCE</scope>
</reference>
<sequence>MSKIECQKCGWEFMDENAVCPNCKSPVNPNIPNYPRFKGPGIIMFFWITFIILCVGLMVSYYAQ</sequence>
<dbReference type="EMBL" id="UINC01160522">
    <property type="protein sequence ID" value="SVD59217.1"/>
    <property type="molecule type" value="Genomic_DNA"/>
</dbReference>
<evidence type="ECO:0000256" key="1">
    <source>
        <dbReference type="SAM" id="Phobius"/>
    </source>
</evidence>
<keyword evidence="1" id="KW-1133">Transmembrane helix</keyword>
<evidence type="ECO:0008006" key="3">
    <source>
        <dbReference type="Google" id="ProtNLM"/>
    </source>
</evidence>
<keyword evidence="1" id="KW-0472">Membrane</keyword>
<protein>
    <recommendedName>
        <fullName evidence="3">Rubredoxin-like domain-containing protein</fullName>
    </recommendedName>
</protein>
<proteinExistence type="predicted"/>
<evidence type="ECO:0000313" key="2">
    <source>
        <dbReference type="EMBL" id="SVD59217.1"/>
    </source>
</evidence>
<name>A0A382WK46_9ZZZZ</name>
<dbReference type="AlphaFoldDB" id="A0A382WK46"/>
<keyword evidence="1" id="KW-0812">Transmembrane</keyword>
<organism evidence="2">
    <name type="scientific">marine metagenome</name>
    <dbReference type="NCBI Taxonomy" id="408172"/>
    <lineage>
        <taxon>unclassified sequences</taxon>
        <taxon>metagenomes</taxon>
        <taxon>ecological metagenomes</taxon>
    </lineage>
</organism>